<evidence type="ECO:0000313" key="1">
    <source>
        <dbReference type="EMBL" id="PIP60949.1"/>
    </source>
</evidence>
<protein>
    <recommendedName>
        <fullName evidence="3">ATP synthase subunit delta</fullName>
    </recommendedName>
</protein>
<evidence type="ECO:0008006" key="3">
    <source>
        <dbReference type="Google" id="ProtNLM"/>
    </source>
</evidence>
<dbReference type="Proteomes" id="UP000231581">
    <property type="component" value="Unassembled WGS sequence"/>
</dbReference>
<evidence type="ECO:0000313" key="2">
    <source>
        <dbReference type="Proteomes" id="UP000231581"/>
    </source>
</evidence>
<reference evidence="1 2" key="1">
    <citation type="submission" date="2017-09" db="EMBL/GenBank/DDBJ databases">
        <title>Depth-based differentiation of microbial function through sediment-hosted aquifers and enrichment of novel symbionts in the deep terrestrial subsurface.</title>
        <authorList>
            <person name="Probst A.J."/>
            <person name="Ladd B."/>
            <person name="Jarett J.K."/>
            <person name="Geller-Mcgrath D.E."/>
            <person name="Sieber C.M."/>
            <person name="Emerson J.B."/>
            <person name="Anantharaman K."/>
            <person name="Thomas B.C."/>
            <person name="Malmstrom R."/>
            <person name="Stieglmeier M."/>
            <person name="Klingl A."/>
            <person name="Woyke T."/>
            <person name="Ryan C.M."/>
            <person name="Banfield J.F."/>
        </authorList>
    </citation>
    <scope>NUCLEOTIDE SEQUENCE [LARGE SCALE GENOMIC DNA]</scope>
    <source>
        <strain evidence="1">CG22_combo_CG10-13_8_21_14_all_47_17</strain>
    </source>
</reference>
<dbReference type="AlphaFoldDB" id="A0A2H0BTU4"/>
<accession>A0A2H0BTU4</accession>
<organism evidence="1 2">
    <name type="scientific">Candidatus Uhrbacteria bacterium CG22_combo_CG10-13_8_21_14_all_47_17</name>
    <dbReference type="NCBI Taxonomy" id="1975041"/>
    <lineage>
        <taxon>Bacteria</taxon>
        <taxon>Candidatus Uhriibacteriota</taxon>
    </lineage>
</organism>
<sequence length="207" mass="23041">MTREQLLSALLEDSLLHAKKSLASDYPVFLSDSFEDPIAFAKRIRKEIDQVSSDLPIREALARYLSREIAPVLARLPADFFNQSKKKRVEVLTEEISAADSALGRLMLEELSRGSYQGLTSELTSLSRTFVLAPLVLIQSVIPLATETQKIEETLSEKFPFSVITFQTVPSLGGGLRIFADGVLIDGSWLGRLRTILTTIHEQSYVI</sequence>
<name>A0A2H0BTU4_9BACT</name>
<comment type="caution">
    <text evidence="1">The sequence shown here is derived from an EMBL/GenBank/DDBJ whole genome shotgun (WGS) entry which is preliminary data.</text>
</comment>
<proteinExistence type="predicted"/>
<dbReference type="EMBL" id="PCSZ01000011">
    <property type="protein sequence ID" value="PIP60949.1"/>
    <property type="molecule type" value="Genomic_DNA"/>
</dbReference>
<gene>
    <name evidence="1" type="ORF">COX00_00455</name>
</gene>